<proteinExistence type="predicted"/>
<feature type="region of interest" description="Disordered" evidence="1">
    <location>
        <begin position="110"/>
        <end position="135"/>
    </location>
</feature>
<accession>A0A1V6QGF7</accession>
<dbReference type="EMBL" id="MDYN01000004">
    <property type="protein sequence ID" value="OQD88092.1"/>
    <property type="molecule type" value="Genomic_DNA"/>
</dbReference>
<feature type="compositionally biased region" description="Low complexity" evidence="1">
    <location>
        <begin position="320"/>
        <end position="329"/>
    </location>
</feature>
<organism evidence="2 3">
    <name type="scientific">Penicillium antarcticum</name>
    <dbReference type="NCBI Taxonomy" id="416450"/>
    <lineage>
        <taxon>Eukaryota</taxon>
        <taxon>Fungi</taxon>
        <taxon>Dikarya</taxon>
        <taxon>Ascomycota</taxon>
        <taxon>Pezizomycotina</taxon>
        <taxon>Eurotiomycetes</taxon>
        <taxon>Eurotiomycetidae</taxon>
        <taxon>Eurotiales</taxon>
        <taxon>Aspergillaceae</taxon>
        <taxon>Penicillium</taxon>
    </lineage>
</organism>
<comment type="caution">
    <text evidence="2">The sequence shown here is derived from an EMBL/GenBank/DDBJ whole genome shotgun (WGS) entry which is preliminary data.</text>
</comment>
<dbReference type="STRING" id="416450.A0A1V6QGF7"/>
<gene>
    <name evidence="2" type="ORF">PENANT_c004G03608</name>
</gene>
<feature type="compositionally biased region" description="Polar residues" evidence="1">
    <location>
        <begin position="308"/>
        <end position="319"/>
    </location>
</feature>
<protein>
    <submittedName>
        <fullName evidence="2">Uncharacterized protein</fullName>
    </submittedName>
</protein>
<feature type="region of interest" description="Disordered" evidence="1">
    <location>
        <begin position="1"/>
        <end position="36"/>
    </location>
</feature>
<evidence type="ECO:0000256" key="1">
    <source>
        <dbReference type="SAM" id="MobiDB-lite"/>
    </source>
</evidence>
<feature type="region of interest" description="Disordered" evidence="1">
    <location>
        <begin position="557"/>
        <end position="585"/>
    </location>
</feature>
<name>A0A1V6QGF7_9EURO</name>
<feature type="compositionally biased region" description="Basic residues" evidence="1">
    <location>
        <begin position="557"/>
        <end position="573"/>
    </location>
</feature>
<sequence>MSRRPERSASQGSLTRSDRDESPDSPSPGRESPDPSLQYSLAIRDLLNSLHAHMLHESGENTPPAEMASMPCHVNPSPSSEAVATTQSIEFESFEVPIMLNDSTYRAVSRPVTSTGPRSIPFPESPSPARFPISESSTTVSSRLLMSPSSAWIRMPDTPRPAPARLAVSPSPARIRISVTLDSGSLEPTDTSPAMTTNTNTIPPERGASFVARFGQPGVSSSPAPWPEDAVPYSAERMLETWLIRQQLLVGIPIDQLQSMTNPDSGRTRRTPPWMIITPEGAHVVDIPPAGFHGVMQPIPRVPWLPKPSTQSGLPAASQTPAARSLAARSLTSPMASEALPISATSALLNVIDSAVQTTQNLMTLLEINQRSATTGSVDPVAAIVINPQAASTTLSAFPASFTDSRRGATEEHVNSPNSSVSSLLPVVLNPTLTVRSISSGSSAARNLRWVRSRAPSPDLPIYSVPGVVGPRVTLRTIPESPAAGHLLGSEIPQPHAPNPAVSSAPLFTILDPRLTASRPQGFSLAPSRDPRPQMKHCRLANVAIFSGQLYAYPPRSRRPRPVPIYRGHRPSRRPVEGSNPDGDVTLQVTRVDPVDPRTINRETPFGGGDGPCAPFPTFDALDDKIGKDEVLPAAEDAKTVEEVTTSQIIWDESSPLADPDSPNLHRKVTWDFKYPPMEPCFLGVLIDNMDLLNSSTFRCSVTNTRQRHRSNSTRLVSVKAAVQSPNEDVPCENTFSLGNSMVGIPEIFALIADELPWPVIDNLAMASTALRKSVGAYMYSKRLQYRKKIFEFRLAETSFSFYELMAVFGGFLGPVKHLRPSEERNGQLSFAPTPKWLEELGRKIGVVNETFCRMREPLTLVFRERKWPERTQIILYKLWDLMKLPDNYYRLWILQNRKLWPDKDICLAMECILDIDTIIKDLYGDTEFADILTTACFTARDMSMVHWFLDGNAPATNDEMNMFLFQ</sequence>
<dbReference type="Proteomes" id="UP000191672">
    <property type="component" value="Unassembled WGS sequence"/>
</dbReference>
<keyword evidence="3" id="KW-1185">Reference proteome</keyword>
<evidence type="ECO:0000313" key="2">
    <source>
        <dbReference type="EMBL" id="OQD88092.1"/>
    </source>
</evidence>
<evidence type="ECO:0000313" key="3">
    <source>
        <dbReference type="Proteomes" id="UP000191672"/>
    </source>
</evidence>
<feature type="region of interest" description="Disordered" evidence="1">
    <location>
        <begin position="183"/>
        <end position="202"/>
    </location>
</feature>
<reference evidence="3" key="1">
    <citation type="journal article" date="2017" name="Nat. Microbiol.">
        <title>Global analysis of biosynthetic gene clusters reveals vast potential of secondary metabolite production in Penicillium species.</title>
        <authorList>
            <person name="Nielsen J.C."/>
            <person name="Grijseels S."/>
            <person name="Prigent S."/>
            <person name="Ji B."/>
            <person name="Dainat J."/>
            <person name="Nielsen K.F."/>
            <person name="Frisvad J.C."/>
            <person name="Workman M."/>
            <person name="Nielsen J."/>
        </authorList>
    </citation>
    <scope>NUCLEOTIDE SEQUENCE [LARGE SCALE GENOMIC DNA]</scope>
    <source>
        <strain evidence="3">IBT 31811</strain>
    </source>
</reference>
<feature type="compositionally biased region" description="Low complexity" evidence="1">
    <location>
        <begin position="27"/>
        <end position="36"/>
    </location>
</feature>
<dbReference type="AlphaFoldDB" id="A0A1V6QGF7"/>
<feature type="region of interest" description="Disordered" evidence="1">
    <location>
        <begin position="306"/>
        <end position="329"/>
    </location>
</feature>